<dbReference type="SUPFAM" id="SSF52343">
    <property type="entry name" value="Ferredoxin reductase-like, C-terminal NADP-linked domain"/>
    <property type="match status" value="1"/>
</dbReference>
<gene>
    <name evidence="1" type="ORF">HB13667_15135</name>
</gene>
<dbReference type="Proteomes" id="UP000050437">
    <property type="component" value="Unassembled WGS sequence"/>
</dbReference>
<evidence type="ECO:0000313" key="2">
    <source>
        <dbReference type="Proteomes" id="UP000050437"/>
    </source>
</evidence>
<proteinExistence type="predicted"/>
<organism evidence="1 2">
    <name type="scientific">Pseudomonas putida</name>
    <name type="common">Arthrobacter siderocapsulatus</name>
    <dbReference type="NCBI Taxonomy" id="303"/>
    <lineage>
        <taxon>Bacteria</taxon>
        <taxon>Pseudomonadati</taxon>
        <taxon>Pseudomonadota</taxon>
        <taxon>Gammaproteobacteria</taxon>
        <taxon>Pseudomonadales</taxon>
        <taxon>Pseudomonadaceae</taxon>
        <taxon>Pseudomonas</taxon>
    </lineage>
</organism>
<sequence>MDQDDSECVRLLETLPGPGIQYLRLMLCNPQRSEAMPGQYCQLANQTQRWTCNYISMPGAAGQFMVATRSVLALKVGDLLEYSGPLGSAWPVPLQSVRLLAITHGEGVLALLCTLDEVRCWLPWVEVRLLHESFEQEQLPAECKPWISAFTSVPRNSRSVWSQLTEQLEDFKPDTVYCCAPSLVARHAARICWQKGVPIQRIWLRADHVSRPSWNCQFPLNGPVQRYDRILEALNSAPPSD</sequence>
<evidence type="ECO:0008006" key="3">
    <source>
        <dbReference type="Google" id="ProtNLM"/>
    </source>
</evidence>
<dbReference type="EMBL" id="LKKS01000097">
    <property type="protein sequence ID" value="KPM63276.1"/>
    <property type="molecule type" value="Genomic_DNA"/>
</dbReference>
<comment type="caution">
    <text evidence="1">The sequence shown here is derived from an EMBL/GenBank/DDBJ whole genome shotgun (WGS) entry which is preliminary data.</text>
</comment>
<reference evidence="1 2" key="1">
    <citation type="submission" date="2015-10" db="EMBL/GenBank/DDBJ databases">
        <title>Pseudomonas putida clinical strains.</title>
        <authorList>
            <person name="Molina L."/>
            <person name="Udaondo Z."/>
        </authorList>
    </citation>
    <scope>NUCLEOTIDE SEQUENCE [LARGE SCALE GENOMIC DNA]</scope>
    <source>
        <strain evidence="1 2">HB13667</strain>
    </source>
</reference>
<evidence type="ECO:0000313" key="1">
    <source>
        <dbReference type="EMBL" id="KPM63276.1"/>
    </source>
</evidence>
<dbReference type="InterPro" id="IPR039261">
    <property type="entry name" value="FNR_nucleotide-bd"/>
</dbReference>
<accession>A0A0N8HF61</accession>
<protein>
    <recommendedName>
        <fullName evidence="3">NAD(P)H-flavin reductase</fullName>
    </recommendedName>
</protein>
<name>A0A0N8HF61_PSEPU</name>
<dbReference type="AlphaFoldDB" id="A0A0N8HF61"/>
<dbReference type="RefSeq" id="WP_054572916.1">
    <property type="nucleotide sequence ID" value="NZ_LKKS01000097.1"/>
</dbReference>